<dbReference type="SUPFAM" id="SSF52218">
    <property type="entry name" value="Flavoproteins"/>
    <property type="match status" value="1"/>
</dbReference>
<evidence type="ECO:0000313" key="1">
    <source>
        <dbReference type="EMBL" id="MCQ4839948.1"/>
    </source>
</evidence>
<dbReference type="Proteomes" id="UP001524473">
    <property type="component" value="Unassembled WGS sequence"/>
</dbReference>
<dbReference type="InterPro" id="IPR029039">
    <property type="entry name" value="Flavoprotein-like_sf"/>
</dbReference>
<evidence type="ECO:0000313" key="2">
    <source>
        <dbReference type="Proteomes" id="UP001524473"/>
    </source>
</evidence>
<dbReference type="EMBL" id="JANFZH010000016">
    <property type="protein sequence ID" value="MCQ4839948.1"/>
    <property type="molecule type" value="Genomic_DNA"/>
</dbReference>
<keyword evidence="2" id="KW-1185">Reference proteome</keyword>
<name>A0ABT1RZ36_9FIRM</name>
<dbReference type="RefSeq" id="WP_066866743.1">
    <property type="nucleotide sequence ID" value="NZ_CABKVV010000014.1"/>
</dbReference>
<protein>
    <recommendedName>
        <fullName evidence="3">Flavodoxin-like protein</fullName>
    </recommendedName>
</protein>
<sequence length="202" mass="22342">MTALIHGSPKAAGGNSEKILQLLEKRLTGPCVRVDTVRTGPETWEALADCEAAVVIFPLYVDSLPSHLLRFFMEWEMDRREQQRRALSLYAVAQCGFYEGEQNRIALEQVSCFCRKAGISWQGGVGLGGAGGFAEMPEALLKPLTGVISSLAEAVNRKEELPSLQFASVGLPRWLYLAAGNQSWIRGAKRFGLKKRELYQKP</sequence>
<accession>A0ABT1RZ36</accession>
<gene>
    <name evidence="1" type="ORF">NE695_08465</name>
</gene>
<comment type="caution">
    <text evidence="1">The sequence shown here is derived from an EMBL/GenBank/DDBJ whole genome shotgun (WGS) entry which is preliminary data.</text>
</comment>
<organism evidence="1 2">
    <name type="scientific">Neglectibacter timonensis</name>
    <dbReference type="NCBI Taxonomy" id="1776382"/>
    <lineage>
        <taxon>Bacteria</taxon>
        <taxon>Bacillati</taxon>
        <taxon>Bacillota</taxon>
        <taxon>Clostridia</taxon>
        <taxon>Eubacteriales</taxon>
        <taxon>Oscillospiraceae</taxon>
        <taxon>Neglectibacter</taxon>
    </lineage>
</organism>
<reference evidence="1 2" key="1">
    <citation type="submission" date="2022-06" db="EMBL/GenBank/DDBJ databases">
        <title>Isolation of gut microbiota from human fecal samples.</title>
        <authorList>
            <person name="Pamer E.G."/>
            <person name="Barat B."/>
            <person name="Waligurski E."/>
            <person name="Medina S."/>
            <person name="Paddock L."/>
            <person name="Mostad J."/>
        </authorList>
    </citation>
    <scope>NUCLEOTIDE SEQUENCE [LARGE SCALE GENOMIC DNA]</scope>
    <source>
        <strain evidence="1 2">DFI.9.73</strain>
    </source>
</reference>
<proteinExistence type="predicted"/>
<dbReference type="GeneID" id="90533544"/>
<evidence type="ECO:0008006" key="3">
    <source>
        <dbReference type="Google" id="ProtNLM"/>
    </source>
</evidence>